<evidence type="ECO:0000313" key="1">
    <source>
        <dbReference type="EMBL" id="GIY58468.1"/>
    </source>
</evidence>
<comment type="caution">
    <text evidence="1">The sequence shown here is derived from an EMBL/GenBank/DDBJ whole genome shotgun (WGS) entry which is preliminary data.</text>
</comment>
<dbReference type="AlphaFoldDB" id="A0AAV4UL03"/>
<dbReference type="Proteomes" id="UP001054945">
    <property type="component" value="Unassembled WGS sequence"/>
</dbReference>
<evidence type="ECO:0000313" key="2">
    <source>
        <dbReference type="Proteomes" id="UP001054945"/>
    </source>
</evidence>
<dbReference type="EMBL" id="BPLR01013065">
    <property type="protein sequence ID" value="GIY58468.1"/>
    <property type="molecule type" value="Genomic_DNA"/>
</dbReference>
<sequence length="86" mass="9838">MGLLQADDVPQEMGNGARSEHISRLSVHWHTDLYSLDCWEEKKEERSGPTQERPSPTAPVTIVLLSRVELRKTFGSRLIAFWFSLV</sequence>
<proteinExistence type="predicted"/>
<gene>
    <name evidence="1" type="ORF">CEXT_702641</name>
</gene>
<protein>
    <submittedName>
        <fullName evidence="1">Uncharacterized protein</fullName>
    </submittedName>
</protein>
<name>A0AAV4UL03_CAEEX</name>
<reference evidence="1 2" key="1">
    <citation type="submission" date="2021-06" db="EMBL/GenBank/DDBJ databases">
        <title>Caerostris extrusa draft genome.</title>
        <authorList>
            <person name="Kono N."/>
            <person name="Arakawa K."/>
        </authorList>
    </citation>
    <scope>NUCLEOTIDE SEQUENCE [LARGE SCALE GENOMIC DNA]</scope>
</reference>
<keyword evidence="2" id="KW-1185">Reference proteome</keyword>
<organism evidence="1 2">
    <name type="scientific">Caerostris extrusa</name>
    <name type="common">Bark spider</name>
    <name type="synonym">Caerostris bankana</name>
    <dbReference type="NCBI Taxonomy" id="172846"/>
    <lineage>
        <taxon>Eukaryota</taxon>
        <taxon>Metazoa</taxon>
        <taxon>Ecdysozoa</taxon>
        <taxon>Arthropoda</taxon>
        <taxon>Chelicerata</taxon>
        <taxon>Arachnida</taxon>
        <taxon>Araneae</taxon>
        <taxon>Araneomorphae</taxon>
        <taxon>Entelegynae</taxon>
        <taxon>Araneoidea</taxon>
        <taxon>Araneidae</taxon>
        <taxon>Caerostris</taxon>
    </lineage>
</organism>
<accession>A0AAV4UL03</accession>